<dbReference type="Pfam" id="PF23277">
    <property type="entry name" value="Ig_Dlec1_1"/>
    <property type="match status" value="1"/>
</dbReference>
<name>Q234T6_TETTS</name>
<protein>
    <recommendedName>
        <fullName evidence="2">Deleted in lung and esophageal cancer protein 1 Ig-like domain-containing protein</fullName>
    </recommendedName>
</protein>
<dbReference type="GO" id="GO:0008285">
    <property type="term" value="P:negative regulation of cell population proliferation"/>
    <property type="evidence" value="ECO:0007669"/>
    <property type="project" value="InterPro"/>
</dbReference>
<reference evidence="4" key="1">
    <citation type="journal article" date="2006" name="PLoS Biol.">
        <title>Macronuclear genome sequence of the ciliate Tetrahymena thermophila, a model eukaryote.</title>
        <authorList>
            <person name="Eisen J.A."/>
            <person name="Coyne R.S."/>
            <person name="Wu M."/>
            <person name="Wu D."/>
            <person name="Thiagarajan M."/>
            <person name="Wortman J.R."/>
            <person name="Badger J.H."/>
            <person name="Ren Q."/>
            <person name="Amedeo P."/>
            <person name="Jones K.M."/>
            <person name="Tallon L.J."/>
            <person name="Delcher A.L."/>
            <person name="Salzberg S.L."/>
            <person name="Silva J.C."/>
            <person name="Haas B.J."/>
            <person name="Majoros W.H."/>
            <person name="Farzad M."/>
            <person name="Carlton J.M."/>
            <person name="Smith R.K. Jr."/>
            <person name="Garg J."/>
            <person name="Pearlman R.E."/>
            <person name="Karrer K.M."/>
            <person name="Sun L."/>
            <person name="Manning G."/>
            <person name="Elde N.C."/>
            <person name="Turkewitz A.P."/>
            <person name="Asai D.J."/>
            <person name="Wilkes D.E."/>
            <person name="Wang Y."/>
            <person name="Cai H."/>
            <person name="Collins K."/>
            <person name="Stewart B.A."/>
            <person name="Lee S.R."/>
            <person name="Wilamowska K."/>
            <person name="Weinberg Z."/>
            <person name="Ruzzo W.L."/>
            <person name="Wloga D."/>
            <person name="Gaertig J."/>
            <person name="Frankel J."/>
            <person name="Tsao C.-C."/>
            <person name="Gorovsky M.A."/>
            <person name="Keeling P.J."/>
            <person name="Waller R.F."/>
            <person name="Patron N.J."/>
            <person name="Cherry J.M."/>
            <person name="Stover N.A."/>
            <person name="Krieger C.J."/>
            <person name="del Toro C."/>
            <person name="Ryder H.F."/>
            <person name="Williamson S.C."/>
            <person name="Barbeau R.A."/>
            <person name="Hamilton E.P."/>
            <person name="Orias E."/>
        </authorList>
    </citation>
    <scope>NUCLEOTIDE SEQUENCE [LARGE SCALE GENOMIC DNA]</scope>
    <source>
        <strain evidence="4">SB210</strain>
    </source>
</reference>
<dbReference type="KEGG" id="tet:TTHERM_00101130"/>
<evidence type="ECO:0000313" key="4">
    <source>
        <dbReference type="Proteomes" id="UP000009168"/>
    </source>
</evidence>
<dbReference type="STRING" id="312017.Q234T6"/>
<dbReference type="OrthoDB" id="2115465at2759"/>
<keyword evidence="4" id="KW-1185">Reference proteome</keyword>
<evidence type="ECO:0000256" key="1">
    <source>
        <dbReference type="SAM" id="MobiDB-lite"/>
    </source>
</evidence>
<dbReference type="GO" id="GO:0015631">
    <property type="term" value="F:tubulin binding"/>
    <property type="evidence" value="ECO:0007669"/>
    <property type="project" value="TreeGrafter"/>
</dbReference>
<feature type="region of interest" description="Disordered" evidence="1">
    <location>
        <begin position="1"/>
        <end position="41"/>
    </location>
</feature>
<proteinExistence type="predicted"/>
<dbReference type="GO" id="GO:0005737">
    <property type="term" value="C:cytoplasm"/>
    <property type="evidence" value="ECO:0007669"/>
    <property type="project" value="TreeGrafter"/>
</dbReference>
<feature type="domain" description="Deleted in lung and esophageal cancer protein 1 Ig-like" evidence="2">
    <location>
        <begin position="137"/>
        <end position="236"/>
    </location>
</feature>
<dbReference type="GeneID" id="7831963"/>
<dbReference type="InterPro" id="IPR013783">
    <property type="entry name" value="Ig-like_fold"/>
</dbReference>
<dbReference type="EMBL" id="GG662767">
    <property type="protein sequence ID" value="EAR91917.2"/>
    <property type="molecule type" value="Genomic_DNA"/>
</dbReference>
<dbReference type="GO" id="GO:0005929">
    <property type="term" value="C:cilium"/>
    <property type="evidence" value="ECO:0007669"/>
    <property type="project" value="TreeGrafter"/>
</dbReference>
<dbReference type="eggNOG" id="ENOG502QQQ5">
    <property type="taxonomic scope" value="Eukaryota"/>
</dbReference>
<dbReference type="InterPro" id="IPR059041">
    <property type="entry name" value="Ig_DLEC1_1"/>
</dbReference>
<sequence>MASILKNSPQKAAASVQKKSAAPNRIQAYNDSVRSQKNGEDLITSKDFDFKSGDTMEKELEATQNQGQSKIIKRPDYVNEMSIQDKLINQKIIKNMNKKITFMKNPRFRVIRPPIQFTDLNTKPGVIVDMNDKECPFRAHPEQVIFQEYEIDKIYEIKLNITNIDSVSRRIKFLPPQLSCFSIKEVKYPTPLPKSESDEKYLENQELGMVAPGMSVIFTIQYYAQSLAEQNDGLQIINEINAFTVPIKAKRNPPELNLPQVLDCKSCWIGDRSQQVFKITNKGGDCGFRFFSSEEDDDQMDQDTLFTGNFVLFPCEFYMQHGETQEIVVTFTPEKEGEEIKKIILACDNHTSAEYTLKGSGNMAEVAIYGVDDLKVSDFKQELQNMNRMFFENALPGIQKTRKLLLKNTSDVEIKFHWNLFKDNMIQQDQKSAKTDAGGSDYQTLFDNKEDYCFSITPNSGVFEPQQIVEFQFSFLTNQPVPIFENATFFIDEIPFESIRNVSPYLQQYMTSKVAHPQNLPKDNLPGFVGSNTARPSVAYFDLKLVGLSTWAPVSINKPFQYFPSPLAVHQEYQDIFVLKNESATTINFDISIITTESVICFVEQDTGSIGPNSKYEVKVTFSSDVVGQNQKAMLQINFDISHSLTYEVLGNFVGPSIKIAQPILDFGLMRQYENKTTKLIIENTSPVAVEIAIRDINQKLKKGISNSIQKLTSLGTIDLYGPDTLLDQDEYEQHHLKCSLEIEEQALLIQPYEKRAINVKCKAGAPESYKTILEIQVEHSKDPLFLNVQAEIQKIIVSLNRLSLDFPCIYANNVNIIDRKHSKQYIELQNLGNIEAEFEWEIPNTSAYKIEFEPQKGKLKPKTNKVIKINLVVYKGETLDNIFVCNIKDMKYPLGFQISTKVFGLSVSFERMIVQEDNELKQNLKVAEENDNTNLFNTLIMKSNIKNSMLLKSMRNTQEFKNFEITQKLSKQANNTSLNTVPTNFKKEPLHKLEFFGCQINQPKSIYVILSNTSGIHTKFNIYSENYQPFTKIKADLTQSFIQPDISQINEEEHEHNENEYNQEQVQDSQLIQDQLQSPEQKVKQFKSNQQNPSITMQSAVNDSNTFTKSKVLVNTSNYRISQLKNKTNRITTVSLITADHEKVKNFHSKAGQELNAARKLDKEQRFHLQNDKGFAIVCEPSSGNLRAHEEQIIKITVFNDISGKIEDNLFLEIEGLETRKIPTIVDVQGSPVIISPYQLGINYKGAYPVFDLGHYMKNGTMVEREFKITNTGPKTVKIEWKMYNLNSNNQEQDFFDIKISDPELGSSDICKLNFVPISPPEAIPGQPFLIDPSGMIIHGREEKVFKVKFQTNETNDFISVLIAQPVIIGKDGQEESHIKIDKLILQILSHTQKPQLYLDKLLTHNGKHILTFEKWALFDNKKEHKEICLVNKGFATVKFDLEVEGPFELDDVNSTSKTNVLNSMIIRQQRSLTKALSSNNQGKLPLAMTYTLEQNTNMKLMIKYKGQKVHDEEAWPMTYKNYEFGKLRIKYTNGDEQEIDLEGHLLRPLIQLNTSGHEDIPGQEVQDFGTVHINNVKRIAIFISNISKVPAKWKIHHIKNPFKKFLGTATMTQEEYENNAITDDQDVFQFSVTEGLLYGPSIPVKSLPETLTLPTMITTMKNHQNEIIPQQILINFKPKRNLMYKSKYRISVEEGPTVDFILRGQGTYDEEIEQ</sequence>
<dbReference type="PANTHER" id="PTHR46348">
    <property type="entry name" value="DELETED IN LUNG AND ESOPHAGEAL CANCER PROTEIN 1"/>
    <property type="match status" value="1"/>
</dbReference>
<feature type="compositionally biased region" description="Polar residues" evidence="1">
    <location>
        <begin position="27"/>
        <end position="36"/>
    </location>
</feature>
<feature type="region of interest" description="Disordered" evidence="1">
    <location>
        <begin position="1078"/>
        <end position="1102"/>
    </location>
</feature>
<dbReference type="Proteomes" id="UP000009168">
    <property type="component" value="Unassembled WGS sequence"/>
</dbReference>
<dbReference type="HOGENOM" id="CLU_004778_0_0_1"/>
<accession>Q234T6</accession>
<feature type="compositionally biased region" description="Polar residues" evidence="1">
    <location>
        <begin position="1087"/>
        <end position="1102"/>
    </location>
</feature>
<dbReference type="Pfam" id="PF23316">
    <property type="entry name" value="Ig_DLEC1_6th"/>
    <property type="match status" value="1"/>
</dbReference>
<dbReference type="RefSeq" id="XP_001012162.2">
    <property type="nucleotide sequence ID" value="XM_001012162.2"/>
</dbReference>
<feature type="compositionally biased region" description="Low complexity" evidence="1">
    <location>
        <begin position="8"/>
        <end position="23"/>
    </location>
</feature>
<evidence type="ECO:0000259" key="2">
    <source>
        <dbReference type="Pfam" id="PF23277"/>
    </source>
</evidence>
<evidence type="ECO:0000313" key="3">
    <source>
        <dbReference type="EMBL" id="EAR91917.2"/>
    </source>
</evidence>
<dbReference type="PANTHER" id="PTHR46348:SF1">
    <property type="entry name" value="DELETED IN LUNG AND ESOPHAGEAL CANCER PROTEIN 1"/>
    <property type="match status" value="1"/>
</dbReference>
<dbReference type="InterPro" id="IPR033304">
    <property type="entry name" value="DLEC1"/>
</dbReference>
<dbReference type="Gene3D" id="2.60.40.10">
    <property type="entry name" value="Immunoglobulins"/>
    <property type="match status" value="6"/>
</dbReference>
<organism evidence="3 4">
    <name type="scientific">Tetrahymena thermophila (strain SB210)</name>
    <dbReference type="NCBI Taxonomy" id="312017"/>
    <lineage>
        <taxon>Eukaryota</taxon>
        <taxon>Sar</taxon>
        <taxon>Alveolata</taxon>
        <taxon>Ciliophora</taxon>
        <taxon>Intramacronucleata</taxon>
        <taxon>Oligohymenophorea</taxon>
        <taxon>Hymenostomatida</taxon>
        <taxon>Tetrahymenina</taxon>
        <taxon>Tetrahymenidae</taxon>
        <taxon>Tetrahymena</taxon>
    </lineage>
</organism>
<gene>
    <name evidence="3" type="ORF">TTHERM_00101130</name>
</gene>
<dbReference type="InParanoid" id="Q234T6"/>